<dbReference type="Pfam" id="PF13188">
    <property type="entry name" value="PAS_8"/>
    <property type="match status" value="1"/>
</dbReference>
<proteinExistence type="predicted"/>
<dbReference type="PANTHER" id="PTHR44757:SF2">
    <property type="entry name" value="BIOFILM ARCHITECTURE MAINTENANCE PROTEIN MBAA"/>
    <property type="match status" value="1"/>
</dbReference>
<dbReference type="InterPro" id="IPR013656">
    <property type="entry name" value="PAS_4"/>
</dbReference>
<dbReference type="InterPro" id="IPR000014">
    <property type="entry name" value="PAS"/>
</dbReference>
<dbReference type="SUPFAM" id="SSF55785">
    <property type="entry name" value="PYP-like sensor domain (PAS domain)"/>
    <property type="match status" value="2"/>
</dbReference>
<dbReference type="InterPro" id="IPR035965">
    <property type="entry name" value="PAS-like_dom_sf"/>
</dbReference>
<dbReference type="EMBL" id="CP028324">
    <property type="protein sequence ID" value="AVR96086.1"/>
    <property type="molecule type" value="Genomic_DNA"/>
</dbReference>
<evidence type="ECO:0000256" key="1">
    <source>
        <dbReference type="SAM" id="MobiDB-lite"/>
    </source>
</evidence>
<dbReference type="CDD" id="cd00130">
    <property type="entry name" value="PAS"/>
    <property type="match status" value="2"/>
</dbReference>
<dbReference type="OrthoDB" id="3687827at2"/>
<organism evidence="4 5">
    <name type="scientific">Pseudoduganella armeniaca</name>
    <dbReference type="NCBI Taxonomy" id="2072590"/>
    <lineage>
        <taxon>Bacteria</taxon>
        <taxon>Pseudomonadati</taxon>
        <taxon>Pseudomonadota</taxon>
        <taxon>Betaproteobacteria</taxon>
        <taxon>Burkholderiales</taxon>
        <taxon>Oxalobacteraceae</taxon>
        <taxon>Telluria group</taxon>
        <taxon>Pseudoduganella</taxon>
    </lineage>
</organism>
<dbReference type="InterPro" id="IPR000700">
    <property type="entry name" value="PAS-assoc_C"/>
</dbReference>
<feature type="domain" description="PAS" evidence="2">
    <location>
        <begin position="31"/>
        <end position="88"/>
    </location>
</feature>
<dbReference type="PANTHER" id="PTHR44757">
    <property type="entry name" value="DIGUANYLATE CYCLASE DGCP"/>
    <property type="match status" value="1"/>
</dbReference>
<gene>
    <name evidence="4" type="ORF">C9I28_10385</name>
</gene>
<sequence length="217" mass="24130">MDIMQNPQYWQLDHYAGLLGPFLNQLRDYALYILDTEGYIRSWNEGAEQLKGYTAREILGKHFSIFYTPEDRAAGKPAQALAAAAREGSFQAEGERLRADGTRFCAAIHISTLRDGAGQARGFVKLTRDISAAKAAEAALRESEARFRALFEHSNDAIVLALLDGQVLSVNPAACRLFGYAEQEFLRCKRDDIIDMGDPASSRPATSAPAWARRWRS</sequence>
<dbReference type="SMART" id="SM00091">
    <property type="entry name" value="PAS"/>
    <property type="match status" value="2"/>
</dbReference>
<accession>A0A2R4C904</accession>
<dbReference type="KEGG" id="masz:C9I28_10385"/>
<evidence type="ECO:0000259" key="3">
    <source>
        <dbReference type="PROSITE" id="PS50113"/>
    </source>
</evidence>
<dbReference type="AlphaFoldDB" id="A0A2R4C904"/>
<protein>
    <recommendedName>
        <fullName evidence="6">PAS domain S-box protein</fullName>
    </recommendedName>
</protein>
<dbReference type="Proteomes" id="UP000240505">
    <property type="component" value="Chromosome"/>
</dbReference>
<dbReference type="PROSITE" id="PS50112">
    <property type="entry name" value="PAS"/>
    <property type="match status" value="2"/>
</dbReference>
<evidence type="ECO:0000259" key="2">
    <source>
        <dbReference type="PROSITE" id="PS50112"/>
    </source>
</evidence>
<evidence type="ECO:0000313" key="5">
    <source>
        <dbReference type="Proteomes" id="UP000240505"/>
    </source>
</evidence>
<keyword evidence="5" id="KW-1185">Reference proteome</keyword>
<feature type="compositionally biased region" description="Low complexity" evidence="1">
    <location>
        <begin position="199"/>
        <end position="217"/>
    </location>
</feature>
<dbReference type="NCBIfam" id="TIGR00229">
    <property type="entry name" value="sensory_box"/>
    <property type="match status" value="2"/>
</dbReference>
<feature type="domain" description="PAC" evidence="3">
    <location>
        <begin position="90"/>
        <end position="142"/>
    </location>
</feature>
<feature type="domain" description="PAS" evidence="2">
    <location>
        <begin position="143"/>
        <end position="186"/>
    </location>
</feature>
<feature type="region of interest" description="Disordered" evidence="1">
    <location>
        <begin position="198"/>
        <end position="217"/>
    </location>
</feature>
<dbReference type="Gene3D" id="3.30.450.20">
    <property type="entry name" value="PAS domain"/>
    <property type="match status" value="2"/>
</dbReference>
<dbReference type="PROSITE" id="PS50113">
    <property type="entry name" value="PAC"/>
    <property type="match status" value="1"/>
</dbReference>
<reference evidence="4 5" key="1">
    <citation type="submission" date="2018-03" db="EMBL/GenBank/DDBJ databases">
        <title>Massilia armeniaca sp. nov., isolated from desert soil.</title>
        <authorList>
            <person name="Huang H."/>
            <person name="Ren M."/>
        </authorList>
    </citation>
    <scope>NUCLEOTIDE SEQUENCE [LARGE SCALE GENOMIC DNA]</scope>
    <source>
        <strain evidence="4 5">ZMN-3</strain>
    </source>
</reference>
<dbReference type="InterPro" id="IPR052155">
    <property type="entry name" value="Biofilm_reg_signaling"/>
</dbReference>
<name>A0A2R4C904_9BURK</name>
<evidence type="ECO:0000313" key="4">
    <source>
        <dbReference type="EMBL" id="AVR96086.1"/>
    </source>
</evidence>
<evidence type="ECO:0008006" key="6">
    <source>
        <dbReference type="Google" id="ProtNLM"/>
    </source>
</evidence>
<dbReference type="Pfam" id="PF08448">
    <property type="entry name" value="PAS_4"/>
    <property type="match status" value="1"/>
</dbReference>